<reference evidence="1 2" key="1">
    <citation type="submission" date="2024-03" db="EMBL/GenBank/DDBJ databases">
        <authorList>
            <person name="Gkanogiannis A."/>
            <person name="Becerra Lopez-Lavalle L."/>
        </authorList>
    </citation>
    <scope>NUCLEOTIDE SEQUENCE [LARGE SCALE GENOMIC DNA]</scope>
</reference>
<sequence length="72" mass="8146">MCEEWSVNLLVSSELILGCNLEKLEKTPAELSNWDTVLLQLVETLSQHVATFSQQCRDAVHIFPKVVCVDED</sequence>
<gene>
    <name evidence="1" type="ORF">CITCOLO1_LOCUS3542</name>
</gene>
<keyword evidence="2" id="KW-1185">Reference proteome</keyword>
<dbReference type="EMBL" id="OZ021744">
    <property type="protein sequence ID" value="CAK9311870.1"/>
    <property type="molecule type" value="Genomic_DNA"/>
</dbReference>
<dbReference type="Proteomes" id="UP001642487">
    <property type="component" value="Chromosome 10"/>
</dbReference>
<evidence type="ECO:0000313" key="1">
    <source>
        <dbReference type="EMBL" id="CAK9311870.1"/>
    </source>
</evidence>
<proteinExistence type="predicted"/>
<protein>
    <submittedName>
        <fullName evidence="1">Uncharacterized protein</fullName>
    </submittedName>
</protein>
<feature type="non-terminal residue" evidence="1">
    <location>
        <position position="72"/>
    </location>
</feature>
<evidence type="ECO:0000313" key="2">
    <source>
        <dbReference type="Proteomes" id="UP001642487"/>
    </source>
</evidence>
<accession>A0ABP0XYT0</accession>
<name>A0ABP0XYT0_9ROSI</name>
<organism evidence="1 2">
    <name type="scientific">Citrullus colocynthis</name>
    <name type="common">colocynth</name>
    <dbReference type="NCBI Taxonomy" id="252529"/>
    <lineage>
        <taxon>Eukaryota</taxon>
        <taxon>Viridiplantae</taxon>
        <taxon>Streptophyta</taxon>
        <taxon>Embryophyta</taxon>
        <taxon>Tracheophyta</taxon>
        <taxon>Spermatophyta</taxon>
        <taxon>Magnoliopsida</taxon>
        <taxon>eudicotyledons</taxon>
        <taxon>Gunneridae</taxon>
        <taxon>Pentapetalae</taxon>
        <taxon>rosids</taxon>
        <taxon>fabids</taxon>
        <taxon>Cucurbitales</taxon>
        <taxon>Cucurbitaceae</taxon>
        <taxon>Benincaseae</taxon>
        <taxon>Citrullus</taxon>
    </lineage>
</organism>